<dbReference type="InterPro" id="IPR000577">
    <property type="entry name" value="Carb_kinase_FGGY"/>
</dbReference>
<dbReference type="HOGENOM" id="CLU_009281_3_1_6"/>
<evidence type="ECO:0000313" key="8">
    <source>
        <dbReference type="Proteomes" id="UP000005512"/>
    </source>
</evidence>
<keyword evidence="8" id="KW-1185">Reference proteome</keyword>
<dbReference type="GO" id="GO:0005975">
    <property type="term" value="P:carbohydrate metabolic process"/>
    <property type="evidence" value="ECO:0007669"/>
    <property type="project" value="InterPro"/>
</dbReference>
<evidence type="ECO:0000313" key="7">
    <source>
        <dbReference type="EMBL" id="EFB72280.1"/>
    </source>
</evidence>
<reference evidence="7" key="1">
    <citation type="submission" date="2009-12" db="EMBL/GenBank/DDBJ databases">
        <authorList>
            <person name="Weinstock G."/>
            <person name="Sodergren E."/>
            <person name="Clifton S."/>
            <person name="Fulton L."/>
            <person name="Fulton B."/>
            <person name="Courtney L."/>
            <person name="Fronick C."/>
            <person name="Harrison M."/>
            <person name="Strong C."/>
            <person name="Farmer C."/>
            <person name="Delahaunty K."/>
            <person name="Markovic C."/>
            <person name="Hall O."/>
            <person name="Minx P."/>
            <person name="Tomlinson C."/>
            <person name="Mitreva M."/>
            <person name="Nelson J."/>
            <person name="Hou S."/>
            <person name="Wollam A."/>
            <person name="Pepin K.H."/>
            <person name="Johnson M."/>
            <person name="Bhonagiri V."/>
            <person name="Nash W.E."/>
            <person name="Warren W."/>
            <person name="Chinwalla A."/>
            <person name="Mardis E.R."/>
            <person name="Wilson R.K."/>
        </authorList>
    </citation>
    <scope>NUCLEOTIDE SEQUENCE [LARGE SCALE GENOMIC DNA]</scope>
    <source>
        <strain evidence="7">DSM 4541</strain>
    </source>
</reference>
<dbReference type="InterPro" id="IPR043129">
    <property type="entry name" value="ATPase_NBD"/>
</dbReference>
<dbReference type="InterPro" id="IPR050406">
    <property type="entry name" value="FGGY_Carb_Kinase"/>
</dbReference>
<organism evidence="7 8">
    <name type="scientific">Providencia rustigianii DSM 4541</name>
    <dbReference type="NCBI Taxonomy" id="500637"/>
    <lineage>
        <taxon>Bacteria</taxon>
        <taxon>Pseudomonadati</taxon>
        <taxon>Pseudomonadota</taxon>
        <taxon>Gammaproteobacteria</taxon>
        <taxon>Enterobacterales</taxon>
        <taxon>Morganellaceae</taxon>
        <taxon>Providencia</taxon>
    </lineage>
</organism>
<dbReference type="Pfam" id="PF02782">
    <property type="entry name" value="FGGY_C"/>
    <property type="match status" value="1"/>
</dbReference>
<dbReference type="CDD" id="cd07802">
    <property type="entry name" value="ASKHA_NBD_FGGY_EcLyxK-like"/>
    <property type="match status" value="1"/>
</dbReference>
<accession>D1P2C5</accession>
<name>D1P2C5_9GAMM</name>
<dbReference type="AlphaFoldDB" id="D1P2C5"/>
<feature type="domain" description="Carbohydrate kinase FGGY N-terminal" evidence="5">
    <location>
        <begin position="28"/>
        <end position="271"/>
    </location>
</feature>
<dbReference type="GO" id="GO:0016773">
    <property type="term" value="F:phosphotransferase activity, alcohol group as acceptor"/>
    <property type="evidence" value="ECO:0007669"/>
    <property type="project" value="InterPro"/>
</dbReference>
<evidence type="ECO:0000256" key="4">
    <source>
        <dbReference type="RuleBase" id="RU003733"/>
    </source>
</evidence>
<dbReference type="Proteomes" id="UP000005512">
    <property type="component" value="Unassembled WGS sequence"/>
</dbReference>
<evidence type="ECO:0000256" key="2">
    <source>
        <dbReference type="ARBA" id="ARBA00022679"/>
    </source>
</evidence>
<dbReference type="PIRSF" id="PIRSF000538">
    <property type="entry name" value="GlpK"/>
    <property type="match status" value="1"/>
</dbReference>
<feature type="domain" description="Carbohydrate kinase FGGY C-terminal" evidence="6">
    <location>
        <begin position="282"/>
        <end position="464"/>
    </location>
</feature>
<keyword evidence="3 4" id="KW-0418">Kinase</keyword>
<dbReference type="Pfam" id="PF00370">
    <property type="entry name" value="FGGY_N"/>
    <property type="match status" value="1"/>
</dbReference>
<keyword evidence="2 4" id="KW-0808">Transferase</keyword>
<dbReference type="PANTHER" id="PTHR43095:SF3">
    <property type="entry name" value="L-XYLULOSE_3-KETO-L-GULONATE KINASE"/>
    <property type="match status" value="1"/>
</dbReference>
<dbReference type="eggNOG" id="COG1070">
    <property type="taxonomic scope" value="Bacteria"/>
</dbReference>
<dbReference type="InterPro" id="IPR018483">
    <property type="entry name" value="Carb_kinase_FGGY_CS"/>
</dbReference>
<dbReference type="Gene3D" id="3.30.420.40">
    <property type="match status" value="2"/>
</dbReference>
<protein>
    <submittedName>
        <fullName evidence="7">Carbohydrate kinase, FGGY family protein</fullName>
    </submittedName>
</protein>
<evidence type="ECO:0000259" key="6">
    <source>
        <dbReference type="Pfam" id="PF02782"/>
    </source>
</evidence>
<dbReference type="STRING" id="500637.PROVRUST_06349"/>
<proteinExistence type="inferred from homology"/>
<comment type="similarity">
    <text evidence="1 4">Belongs to the FGGY kinase family.</text>
</comment>
<gene>
    <name evidence="7" type="ORF">PROVRUST_06349</name>
</gene>
<sequence>MHAIGLKIRCDKQAGITHKEQKMNTFFMGVDLGGTVIKAGIYSPEGQELVVAECPFPTESPQAGFSERNMDMLWQATCGVIRDAIHNSRLNPTQIAGVSFSSHGKGLYLLDKNGKPVRNGIVSSDSRAQNIVDEWHQNGTAKHAYPLSLQQLWASHPVSLLCWLKQHEPDNYRDGRYVLMVHDYIRYRLTDQITCEETNISGSQLYNPTTSNYDPKLCQLFGIDEVSEKLAPVINSAELAGCVTHQAAKACGLVEGTPVFGGFFDVVGAALASGVSQQDKLSAVAGTWTISTRVFDKIMPADYPYVWGKYCIPGTYFVHEGSPTSASNLAWFTRHFFNQRLQDYKVLNECVAEGATRKNDILFFPWLYGSNYHSNLHGGLLGLSSHHTEADIAYAIYQGIVFSHLLHQDRIVGIDNLTEAIRFTGGPTQSALWMQMFCDASNLPVEVVDVKQSGCQAAALCAAVGTGYYSGFDTAIASSTPKITEYQPNEIAHQQLRDKFARFKAVADALS</sequence>
<dbReference type="GO" id="GO:0016301">
    <property type="term" value="F:kinase activity"/>
    <property type="evidence" value="ECO:0007669"/>
    <property type="project" value="UniProtKB-KW"/>
</dbReference>
<evidence type="ECO:0000259" key="5">
    <source>
        <dbReference type="Pfam" id="PF00370"/>
    </source>
</evidence>
<dbReference type="InterPro" id="IPR018484">
    <property type="entry name" value="FGGY_N"/>
</dbReference>
<dbReference type="PROSITE" id="PS00445">
    <property type="entry name" value="FGGY_KINASES_2"/>
    <property type="match status" value="1"/>
</dbReference>
<dbReference type="SUPFAM" id="SSF53067">
    <property type="entry name" value="Actin-like ATPase domain"/>
    <property type="match status" value="2"/>
</dbReference>
<dbReference type="InterPro" id="IPR018485">
    <property type="entry name" value="FGGY_C"/>
</dbReference>
<evidence type="ECO:0000256" key="3">
    <source>
        <dbReference type="ARBA" id="ARBA00022777"/>
    </source>
</evidence>
<dbReference type="PANTHER" id="PTHR43095">
    <property type="entry name" value="SUGAR KINASE"/>
    <property type="match status" value="1"/>
</dbReference>
<dbReference type="EMBL" id="ABXV02000023">
    <property type="protein sequence ID" value="EFB72280.1"/>
    <property type="molecule type" value="Genomic_DNA"/>
</dbReference>
<comment type="caution">
    <text evidence="7">The sequence shown here is derived from an EMBL/GenBank/DDBJ whole genome shotgun (WGS) entry which is preliminary data.</text>
</comment>
<evidence type="ECO:0000256" key="1">
    <source>
        <dbReference type="ARBA" id="ARBA00009156"/>
    </source>
</evidence>